<proteinExistence type="predicted"/>
<evidence type="ECO:0000313" key="2">
    <source>
        <dbReference type="EMBL" id="CNL96593.1"/>
    </source>
</evidence>
<dbReference type="EMBL" id="CQEM01000047">
    <property type="protein sequence ID" value="CNL96593.1"/>
    <property type="molecule type" value="Genomic_DNA"/>
</dbReference>
<gene>
    <name evidence="2" type="ORF">ERS008460_04215</name>
</gene>
<accession>A0A0T9V1V4</accession>
<organism evidence="2 3">
    <name type="scientific">Yersinia aleksiciae</name>
    <dbReference type="NCBI Taxonomy" id="263819"/>
    <lineage>
        <taxon>Bacteria</taxon>
        <taxon>Pseudomonadati</taxon>
        <taxon>Pseudomonadota</taxon>
        <taxon>Gammaproteobacteria</taxon>
        <taxon>Enterobacterales</taxon>
        <taxon>Yersiniaceae</taxon>
        <taxon>Yersinia</taxon>
    </lineage>
</organism>
<name>A0A0T9V1V4_YERAE</name>
<protein>
    <submittedName>
        <fullName evidence="2">Uncharacterized protein</fullName>
    </submittedName>
</protein>
<sequence>MGGISHRRPALQDGGDHALRTGGDGSAVDHQIQIISTAGHTVGINQLQHNIAAILIEDRHIRRNGWVLVRPTVGAGDTDGAAVQRQIRHRHYAAGLRLWCGPVKDQGATA</sequence>
<reference evidence="3" key="1">
    <citation type="submission" date="2015-03" db="EMBL/GenBank/DDBJ databases">
        <authorList>
            <consortium name="Pathogen Informatics"/>
        </authorList>
    </citation>
    <scope>NUCLEOTIDE SEQUENCE [LARGE SCALE GENOMIC DNA]</scope>
    <source>
        <strain evidence="3">IP27925</strain>
    </source>
</reference>
<feature type="region of interest" description="Disordered" evidence="1">
    <location>
        <begin position="1"/>
        <end position="24"/>
    </location>
</feature>
<evidence type="ECO:0000256" key="1">
    <source>
        <dbReference type="SAM" id="MobiDB-lite"/>
    </source>
</evidence>
<dbReference type="AlphaFoldDB" id="A0A0T9V1V4"/>
<evidence type="ECO:0000313" key="3">
    <source>
        <dbReference type="Proteomes" id="UP000040088"/>
    </source>
</evidence>
<dbReference type="Proteomes" id="UP000040088">
    <property type="component" value="Unassembled WGS sequence"/>
</dbReference>